<evidence type="ECO:0000313" key="1">
    <source>
        <dbReference type="EMBL" id="SVC63132.1"/>
    </source>
</evidence>
<sequence>KAKCLKEKEIDKGSAYLSGCIKYEYTSLAEFIDSGKNEGLTHIIADKSQNRPEFLKDVFKNEKKFPYLIKIYDSSEHGYEYHLKIFRIDYEKFQSITQFNQ</sequence>
<proteinExistence type="predicted"/>
<reference evidence="1" key="1">
    <citation type="submission" date="2018-05" db="EMBL/GenBank/DDBJ databases">
        <authorList>
            <person name="Lanie J.A."/>
            <person name="Ng W.-L."/>
            <person name="Kazmierczak K.M."/>
            <person name="Andrzejewski T.M."/>
            <person name="Davidsen T.M."/>
            <person name="Wayne K.J."/>
            <person name="Tettelin H."/>
            <person name="Glass J.I."/>
            <person name="Rusch D."/>
            <person name="Podicherti R."/>
            <person name="Tsui H.-C.T."/>
            <person name="Winkler M.E."/>
        </authorList>
    </citation>
    <scope>NUCLEOTIDE SEQUENCE</scope>
</reference>
<protein>
    <submittedName>
        <fullName evidence="1">Uncharacterized protein</fullName>
    </submittedName>
</protein>
<dbReference type="EMBL" id="UINC01101922">
    <property type="protein sequence ID" value="SVC63132.1"/>
    <property type="molecule type" value="Genomic_DNA"/>
</dbReference>
<gene>
    <name evidence="1" type="ORF">METZ01_LOCUS315986</name>
</gene>
<accession>A0A382NTT5</accession>
<dbReference type="AlphaFoldDB" id="A0A382NTT5"/>
<organism evidence="1">
    <name type="scientific">marine metagenome</name>
    <dbReference type="NCBI Taxonomy" id="408172"/>
    <lineage>
        <taxon>unclassified sequences</taxon>
        <taxon>metagenomes</taxon>
        <taxon>ecological metagenomes</taxon>
    </lineage>
</organism>
<name>A0A382NTT5_9ZZZZ</name>
<feature type="non-terminal residue" evidence="1">
    <location>
        <position position="1"/>
    </location>
</feature>